<dbReference type="HOGENOM" id="CLU_3044912_0_0_0"/>
<proteinExistence type="predicted"/>
<sequence>MLQKEQLEEIEKDKNCFFIIDILKLKKNNEKTEARAIIENGKVVRKLFLKNRIE</sequence>
<accession>C9MV77</accession>
<evidence type="ECO:0000313" key="2">
    <source>
        <dbReference type="Proteomes" id="UP000006233"/>
    </source>
</evidence>
<dbReference type="RefSeq" id="WP_006803885.1">
    <property type="nucleotide sequence ID" value="NZ_GG700632.1"/>
</dbReference>
<evidence type="ECO:0000313" key="1">
    <source>
        <dbReference type="EMBL" id="EEX75299.1"/>
    </source>
</evidence>
<gene>
    <name evidence="1" type="ORF">GCWU000323_00548</name>
</gene>
<reference evidence="1 2" key="1">
    <citation type="submission" date="2009-09" db="EMBL/GenBank/DDBJ databases">
        <authorList>
            <person name="Weinstock G."/>
            <person name="Sodergren E."/>
            <person name="Clifton S."/>
            <person name="Fulton L."/>
            <person name="Fulton B."/>
            <person name="Courtney L."/>
            <person name="Fronick C."/>
            <person name="Harrison M."/>
            <person name="Strong C."/>
            <person name="Farmer C."/>
            <person name="Delahaunty K."/>
            <person name="Markovic C."/>
            <person name="Hall O."/>
            <person name="Minx P."/>
            <person name="Tomlinson C."/>
            <person name="Mitreva M."/>
            <person name="Nelson J."/>
            <person name="Hou S."/>
            <person name="Wollam A."/>
            <person name="Pepin K.H."/>
            <person name="Johnson M."/>
            <person name="Bhonagiri V."/>
            <person name="Nash W.E."/>
            <person name="Warren W."/>
            <person name="Chinwalla A."/>
            <person name="Mardis E.R."/>
            <person name="Wilson R.K."/>
        </authorList>
    </citation>
    <scope>NUCLEOTIDE SEQUENCE [LARGE SCALE GENOMIC DNA]</scope>
    <source>
        <strain evidence="1 2">F0254</strain>
    </source>
</reference>
<name>C9MV77_9FUSO</name>
<dbReference type="Proteomes" id="UP000006233">
    <property type="component" value="Unassembled WGS sequence"/>
</dbReference>
<dbReference type="AlphaFoldDB" id="C9MV77"/>
<protein>
    <submittedName>
        <fullName evidence="1">Uncharacterized protein</fullName>
    </submittedName>
</protein>
<organism evidence="1 2">
    <name type="scientific">Leptotrichia hofstadii F0254</name>
    <dbReference type="NCBI Taxonomy" id="634994"/>
    <lineage>
        <taxon>Bacteria</taxon>
        <taxon>Fusobacteriati</taxon>
        <taxon>Fusobacteriota</taxon>
        <taxon>Fusobacteriia</taxon>
        <taxon>Fusobacteriales</taxon>
        <taxon>Leptotrichiaceae</taxon>
        <taxon>Leptotrichia</taxon>
    </lineage>
</organism>
<dbReference type="STRING" id="634994.GCWU000323_00548"/>
<dbReference type="EMBL" id="ACVB02000007">
    <property type="protein sequence ID" value="EEX75299.1"/>
    <property type="molecule type" value="Genomic_DNA"/>
</dbReference>
<comment type="caution">
    <text evidence="1">The sequence shown here is derived from an EMBL/GenBank/DDBJ whole genome shotgun (WGS) entry which is preliminary data.</text>
</comment>